<dbReference type="Pfam" id="PF01757">
    <property type="entry name" value="Acyl_transf_3"/>
    <property type="match status" value="1"/>
</dbReference>
<dbReference type="EMBL" id="CAJOBD010000702">
    <property type="protein sequence ID" value="CAF3708092.1"/>
    <property type="molecule type" value="Genomic_DNA"/>
</dbReference>
<feature type="signal peptide" evidence="2">
    <location>
        <begin position="1"/>
        <end position="24"/>
    </location>
</feature>
<keyword evidence="1" id="KW-0472">Membrane</keyword>
<feature type="transmembrane region" description="Helical" evidence="1">
    <location>
        <begin position="367"/>
        <end position="393"/>
    </location>
</feature>
<dbReference type="InterPro" id="IPR002656">
    <property type="entry name" value="Acyl_transf_3_dom"/>
</dbReference>
<comment type="caution">
    <text evidence="4">The sequence shown here is derived from an EMBL/GenBank/DDBJ whole genome shotgun (WGS) entry which is preliminary data.</text>
</comment>
<evidence type="ECO:0000256" key="1">
    <source>
        <dbReference type="SAM" id="Phobius"/>
    </source>
</evidence>
<dbReference type="Pfam" id="PF20146">
    <property type="entry name" value="NRF"/>
    <property type="match status" value="1"/>
</dbReference>
<keyword evidence="1" id="KW-1133">Transmembrane helix</keyword>
<dbReference type="InterPro" id="IPR006621">
    <property type="entry name" value="Nose-resist-to-fluoxetine_N"/>
</dbReference>
<dbReference type="InterPro" id="IPR052728">
    <property type="entry name" value="O2_lipid_transport_reg"/>
</dbReference>
<feature type="transmembrane region" description="Helical" evidence="1">
    <location>
        <begin position="711"/>
        <end position="733"/>
    </location>
</feature>
<feature type="transmembrane region" description="Helical" evidence="1">
    <location>
        <begin position="678"/>
        <end position="699"/>
    </location>
</feature>
<dbReference type="AlphaFoldDB" id="A0A818VFG6"/>
<reference evidence="4" key="1">
    <citation type="submission" date="2021-02" db="EMBL/GenBank/DDBJ databases">
        <authorList>
            <person name="Nowell W R."/>
        </authorList>
    </citation>
    <scope>NUCLEOTIDE SEQUENCE</scope>
</reference>
<accession>A0A818VFG6</accession>
<feature type="transmembrane region" description="Helical" evidence="1">
    <location>
        <begin position="644"/>
        <end position="666"/>
    </location>
</feature>
<feature type="transmembrane region" description="Helical" evidence="1">
    <location>
        <begin position="501"/>
        <end position="523"/>
    </location>
</feature>
<feature type="chain" id="PRO_5032493272" description="Nose resistant-to-fluoxetine protein N-terminal domain-containing protein" evidence="2">
    <location>
        <begin position="25"/>
        <end position="752"/>
    </location>
</feature>
<name>A0A818VFG6_9BILA</name>
<gene>
    <name evidence="4" type="ORF">JBS370_LOCUS9959</name>
</gene>
<protein>
    <recommendedName>
        <fullName evidence="3">Nose resistant-to-fluoxetine protein N-terminal domain-containing protein</fullName>
    </recommendedName>
</protein>
<dbReference type="Proteomes" id="UP000663836">
    <property type="component" value="Unassembled WGS sequence"/>
</dbReference>
<feature type="transmembrane region" description="Helical" evidence="1">
    <location>
        <begin position="414"/>
        <end position="435"/>
    </location>
</feature>
<evidence type="ECO:0000259" key="3">
    <source>
        <dbReference type="SMART" id="SM00703"/>
    </source>
</evidence>
<feature type="domain" description="Nose resistant-to-fluoxetine protein N-terminal" evidence="3">
    <location>
        <begin position="71"/>
        <end position="197"/>
    </location>
</feature>
<evidence type="ECO:0000313" key="4">
    <source>
        <dbReference type="EMBL" id="CAF3708092.1"/>
    </source>
</evidence>
<dbReference type="GO" id="GO:0016747">
    <property type="term" value="F:acyltransferase activity, transferring groups other than amino-acyl groups"/>
    <property type="evidence" value="ECO:0007669"/>
    <property type="project" value="InterPro"/>
</dbReference>
<dbReference type="PANTHER" id="PTHR11161">
    <property type="entry name" value="O-ACYLTRANSFERASE"/>
    <property type="match status" value="1"/>
</dbReference>
<keyword evidence="2" id="KW-0732">Signal</keyword>
<feature type="transmembrane region" description="Helical" evidence="1">
    <location>
        <begin position="605"/>
        <end position="624"/>
    </location>
</feature>
<dbReference type="SMART" id="SM00703">
    <property type="entry name" value="NRF"/>
    <property type="match status" value="1"/>
</dbReference>
<sequence length="752" mass="86109">MKSIIYTFIVFIVLILQISIKGESLSLSSFNLIPKIISNGRFVQEGILNSDIELNETFPWLNQDLTFDANASNCSRDIRLLKRDLYARQIWALKTLDAWGKFPSGIMQGNIYWIGSVSECEHHLRGLNNSVVEQPFRTRTCIINNDYIINFRPVYGICVPQSCDANDIVHMINRRIIRIPFIKRFLPLTNDSIHCIDQRSYDAKAILTIVLLTLIVFLILVATGLHIAYGHKHDLTMDDTPTATYEPILSRTTTTETAPLITTDTTTAATINTSQIESSVDEETPLVSRPRSAVDSVAQNFINCCSLISNYYILKREHQPRNLACLNGIRVLSLWWVILGHTLLFAAFYSDNVMTIFNWSRQLWFQIIIQAIFSIDSFFVLSGLLTAFIFLIWKSENETVSIVKFLLNHYIYRYLRYTIFYAIILLIYITLSPYLGQNGPVYPINGSEPSTCGRTWWRNLLYINNFFDIRDGCMAVTWFLAVNMQFHWISPLFLLTVTWNWIVGMIVASAFILVDIITTAVIVSKNNYDHGLLSDLYSNGSHWSNTTHNYMNDVYVKPWCRIAPYAIGLILGYVVYEVYTNSNTVSWESILPQRRSARANRIKQILAGIFALIILGLIIFGTYGDYNGHSLNRSERIAFLTLSRLGWAIGLGIIIITCFIGQGGIINKLLSHRFFERLAKLTYGAFLWHALVIFVHYISRDQPTHYTITNILYGSIINIIISYILSFFTFLLIELPTIQLLKNAFQRPKISS</sequence>
<dbReference type="PANTHER" id="PTHR11161:SF0">
    <property type="entry name" value="O-ACYLTRANSFERASE LIKE PROTEIN"/>
    <property type="match status" value="1"/>
</dbReference>
<keyword evidence="1" id="KW-0812">Transmembrane</keyword>
<organism evidence="4 5">
    <name type="scientific">Rotaria sordida</name>
    <dbReference type="NCBI Taxonomy" id="392033"/>
    <lineage>
        <taxon>Eukaryota</taxon>
        <taxon>Metazoa</taxon>
        <taxon>Spiralia</taxon>
        <taxon>Gnathifera</taxon>
        <taxon>Rotifera</taxon>
        <taxon>Eurotatoria</taxon>
        <taxon>Bdelloidea</taxon>
        <taxon>Philodinida</taxon>
        <taxon>Philodinidae</taxon>
        <taxon>Rotaria</taxon>
    </lineage>
</organism>
<evidence type="ECO:0000256" key="2">
    <source>
        <dbReference type="SAM" id="SignalP"/>
    </source>
</evidence>
<feature type="transmembrane region" description="Helical" evidence="1">
    <location>
        <begin position="205"/>
        <end position="229"/>
    </location>
</feature>
<evidence type="ECO:0000313" key="5">
    <source>
        <dbReference type="Proteomes" id="UP000663836"/>
    </source>
</evidence>
<feature type="transmembrane region" description="Helical" evidence="1">
    <location>
        <begin position="323"/>
        <end position="347"/>
    </location>
</feature>
<proteinExistence type="predicted"/>